<sequence>MKDNTAKNRDFRKTILSALQRNKDGSFATQANRKSILLQATKDLKKVGFSKVTAENFGNKHCYALRDHWKDQGLATATIKNRLACLRWLGEKIGKELPDNRKLEIENRKYSDNSVNKAQEIDFKAISALTDRQALAIQLQREFGLRREESLKFQPSYAIKEHKIELKSSWTKGGRPREIPILNEKQRELLEKVKEVAGKGSLIESEKTYKQALDSLKINTYRAGVRNMHGFRHAYAQDRYRQLTGRECPKNGGLTSKQLTPEQKQQDYEARMTISEELGHGREDVTVNYLGR</sequence>
<dbReference type="RefSeq" id="WP_042524625.1">
    <property type="nucleotide sequence ID" value="NZ_CP009443.1"/>
</dbReference>
<dbReference type="GO" id="GO:0015074">
    <property type="term" value="P:DNA integration"/>
    <property type="evidence" value="ECO:0007669"/>
    <property type="project" value="InterPro"/>
</dbReference>
<reference evidence="5 7" key="2">
    <citation type="submission" date="2020-08" db="EMBL/GenBank/DDBJ databases">
        <title>Comparative genomics of Francisella species.</title>
        <authorList>
            <person name="Sahl J."/>
            <person name="Sjodin A."/>
            <person name="Wagner D."/>
            <person name="Forsman M."/>
        </authorList>
    </citation>
    <scope>NUCLEOTIDE SEQUENCE [LARGE SCALE GENOMIC DNA]</scope>
    <source>
        <strain evidence="5 7">F1093</strain>
    </source>
</reference>
<evidence type="ECO:0000313" key="7">
    <source>
        <dbReference type="Proteomes" id="UP000760407"/>
    </source>
</evidence>
<gene>
    <name evidence="4" type="ORF">DR78_1972</name>
    <name evidence="5" type="ORF">IBE52_10140</name>
</gene>
<feature type="domain" description="Putative integrase N-terminal" evidence="2">
    <location>
        <begin position="16"/>
        <end position="95"/>
    </location>
</feature>
<dbReference type="GO" id="GO:0003677">
    <property type="term" value="F:DNA binding"/>
    <property type="evidence" value="ECO:0007669"/>
    <property type="project" value="InterPro"/>
</dbReference>
<dbReference type="Proteomes" id="UP000760407">
    <property type="component" value="Unassembled WGS sequence"/>
</dbReference>
<name>A0AAW3DBW2_9GAMM</name>
<dbReference type="EMBL" id="JOUE01000005">
    <property type="protein sequence ID" value="KFJ43052.1"/>
    <property type="molecule type" value="Genomic_DNA"/>
</dbReference>
<dbReference type="KEGG" id="fpm:LA56_1871"/>
<dbReference type="EMBL" id="JACTSG010000008">
    <property type="protein sequence ID" value="MBK2303274.1"/>
    <property type="molecule type" value="Genomic_DNA"/>
</dbReference>
<organism evidence="4 6">
    <name type="scientific">Francisella philomiragia</name>
    <dbReference type="NCBI Taxonomy" id="28110"/>
    <lineage>
        <taxon>Bacteria</taxon>
        <taxon>Pseudomonadati</taxon>
        <taxon>Pseudomonadota</taxon>
        <taxon>Gammaproteobacteria</taxon>
        <taxon>Thiotrichales</taxon>
        <taxon>Francisellaceae</taxon>
        <taxon>Francisella</taxon>
    </lineage>
</organism>
<evidence type="ECO:0000259" key="3">
    <source>
        <dbReference type="Pfam" id="PF12835"/>
    </source>
</evidence>
<comment type="caution">
    <text evidence="4">The sequence shown here is derived from an EMBL/GenBank/DDBJ whole genome shotgun (WGS) entry which is preliminary data.</text>
</comment>
<evidence type="ECO:0000313" key="4">
    <source>
        <dbReference type="EMBL" id="KFJ43052.1"/>
    </source>
</evidence>
<evidence type="ECO:0000313" key="5">
    <source>
        <dbReference type="EMBL" id="MBK2303274.1"/>
    </source>
</evidence>
<reference evidence="4 6" key="1">
    <citation type="submission" date="2014-04" db="EMBL/GenBank/DDBJ databases">
        <authorList>
            <person name="Bishop-Lilly K.A."/>
            <person name="Broomall S.M."/>
            <person name="Chain P.S."/>
            <person name="Chertkov O."/>
            <person name="Coyne S.R."/>
            <person name="Daligault H.E."/>
            <person name="Davenport K.W."/>
            <person name="Erkkila T."/>
            <person name="Frey K.G."/>
            <person name="Gibbons H.S."/>
            <person name="Gu W."/>
            <person name="Jaissle J."/>
            <person name="Johnson S.L."/>
            <person name="Koroleva G.I."/>
            <person name="Ladner J.T."/>
            <person name="Lo C.-C."/>
            <person name="Minogue T.D."/>
            <person name="Munk C."/>
            <person name="Palacios G.F."/>
            <person name="Redden C.L."/>
            <person name="Rosenzweig C.N."/>
            <person name="Scholz M.B."/>
            <person name="Teshima H."/>
            <person name="Xu Y."/>
        </authorList>
    </citation>
    <scope>NUCLEOTIDE SEQUENCE [LARGE SCALE GENOMIC DNA]</scope>
    <source>
        <strain evidence="4 6">FAJ</strain>
    </source>
</reference>
<evidence type="ECO:0000313" key="6">
    <source>
        <dbReference type="Proteomes" id="UP000029117"/>
    </source>
</evidence>
<feature type="domain" description="Integrase catalytic" evidence="3">
    <location>
        <begin position="124"/>
        <end position="238"/>
    </location>
</feature>
<protein>
    <submittedName>
        <fullName evidence="5">Integrase domain-containing protein</fullName>
    </submittedName>
</protein>
<evidence type="ECO:0000259" key="2">
    <source>
        <dbReference type="Pfam" id="PF12834"/>
    </source>
</evidence>
<dbReference type="Proteomes" id="UP000029117">
    <property type="component" value="Unassembled WGS sequence"/>
</dbReference>
<proteinExistence type="predicted"/>
<dbReference type="InterPro" id="IPR024457">
    <property type="entry name" value="Putative_integrase_N"/>
</dbReference>
<dbReference type="Pfam" id="PF12834">
    <property type="entry name" value="Phage_int_SAM_2"/>
    <property type="match status" value="1"/>
</dbReference>
<dbReference type="SUPFAM" id="SSF56349">
    <property type="entry name" value="DNA breaking-rejoining enzymes"/>
    <property type="match status" value="1"/>
</dbReference>
<dbReference type="AlphaFoldDB" id="A0AAW3DBW2"/>
<keyword evidence="7" id="KW-1185">Reference proteome</keyword>
<dbReference type="InterPro" id="IPR024456">
    <property type="entry name" value="Integrase_catalytic_putative"/>
</dbReference>
<dbReference type="Pfam" id="PF12835">
    <property type="entry name" value="Integrase_1"/>
    <property type="match status" value="1"/>
</dbReference>
<dbReference type="InterPro" id="IPR011010">
    <property type="entry name" value="DNA_brk_join_enz"/>
</dbReference>
<dbReference type="InterPro" id="IPR013762">
    <property type="entry name" value="Integrase-like_cat_sf"/>
</dbReference>
<dbReference type="Gene3D" id="1.10.443.10">
    <property type="entry name" value="Intergrase catalytic core"/>
    <property type="match status" value="1"/>
</dbReference>
<evidence type="ECO:0000256" key="1">
    <source>
        <dbReference type="ARBA" id="ARBA00023172"/>
    </source>
</evidence>
<dbReference type="GO" id="GO:0006310">
    <property type="term" value="P:DNA recombination"/>
    <property type="evidence" value="ECO:0007669"/>
    <property type="project" value="UniProtKB-KW"/>
</dbReference>
<keyword evidence="1" id="KW-0233">DNA recombination</keyword>
<accession>A0AAW3DBW2</accession>